<keyword evidence="1" id="KW-0472">Membrane</keyword>
<accession>A0A2T4Z8L8</accession>
<evidence type="ECO:0008006" key="4">
    <source>
        <dbReference type="Google" id="ProtNLM"/>
    </source>
</evidence>
<protein>
    <recommendedName>
        <fullName evidence="4">Permease</fullName>
    </recommendedName>
</protein>
<keyword evidence="1" id="KW-1133">Transmembrane helix</keyword>
<name>A0A2T4Z8L8_9BACL</name>
<keyword evidence="3" id="KW-1185">Reference proteome</keyword>
<dbReference type="EMBL" id="PZZP01000001">
    <property type="protein sequence ID" value="PTM58200.1"/>
    <property type="molecule type" value="Genomic_DNA"/>
</dbReference>
<reference evidence="2 3" key="1">
    <citation type="submission" date="2018-04" db="EMBL/GenBank/DDBJ databases">
        <title>Genomic Encyclopedia of Archaeal and Bacterial Type Strains, Phase II (KMG-II): from individual species to whole genera.</title>
        <authorList>
            <person name="Goeker M."/>
        </authorList>
    </citation>
    <scope>NUCLEOTIDE SEQUENCE [LARGE SCALE GENOMIC DNA]</scope>
    <source>
        <strain evidence="2 3">DSM 45169</strain>
    </source>
</reference>
<gene>
    <name evidence="2" type="ORF">C8J48_0778</name>
</gene>
<sequence>MKEPIRKKWIWFVMLVILLGSVPFYFPVGTIGVVIGGFPLWVWVSLTFTVLLSAYLSWICLTQWKLEEEEQKEEV</sequence>
<evidence type="ECO:0000313" key="3">
    <source>
        <dbReference type="Proteomes" id="UP000241639"/>
    </source>
</evidence>
<dbReference type="AlphaFoldDB" id="A0A2T4Z8L8"/>
<dbReference type="RefSeq" id="WP_107725034.1">
    <property type="nucleotide sequence ID" value="NZ_PZZP01000001.1"/>
</dbReference>
<keyword evidence="1" id="KW-0812">Transmembrane</keyword>
<feature type="transmembrane region" description="Helical" evidence="1">
    <location>
        <begin position="9"/>
        <end position="28"/>
    </location>
</feature>
<comment type="caution">
    <text evidence="2">The sequence shown here is derived from an EMBL/GenBank/DDBJ whole genome shotgun (WGS) entry which is preliminary data.</text>
</comment>
<dbReference type="OrthoDB" id="2112928at2"/>
<evidence type="ECO:0000256" key="1">
    <source>
        <dbReference type="SAM" id="Phobius"/>
    </source>
</evidence>
<dbReference type="Proteomes" id="UP000241639">
    <property type="component" value="Unassembled WGS sequence"/>
</dbReference>
<feature type="transmembrane region" description="Helical" evidence="1">
    <location>
        <begin position="40"/>
        <end position="61"/>
    </location>
</feature>
<organism evidence="2 3">
    <name type="scientific">Desmospora activa DSM 45169</name>
    <dbReference type="NCBI Taxonomy" id="1121389"/>
    <lineage>
        <taxon>Bacteria</taxon>
        <taxon>Bacillati</taxon>
        <taxon>Bacillota</taxon>
        <taxon>Bacilli</taxon>
        <taxon>Bacillales</taxon>
        <taxon>Thermoactinomycetaceae</taxon>
        <taxon>Desmospora</taxon>
    </lineage>
</organism>
<evidence type="ECO:0000313" key="2">
    <source>
        <dbReference type="EMBL" id="PTM58200.1"/>
    </source>
</evidence>
<proteinExistence type="predicted"/>